<protein>
    <submittedName>
        <fullName evidence="9">Cation efflux system protein CusC</fullName>
    </submittedName>
</protein>
<evidence type="ECO:0000313" key="10">
    <source>
        <dbReference type="Proteomes" id="UP000583387"/>
    </source>
</evidence>
<evidence type="ECO:0000256" key="8">
    <source>
        <dbReference type="SAM" id="Coils"/>
    </source>
</evidence>
<name>A0A7U7I8H7_9GAMM</name>
<dbReference type="GO" id="GO:0009279">
    <property type="term" value="C:cell outer membrane"/>
    <property type="evidence" value="ECO:0007669"/>
    <property type="project" value="UniProtKB-SubCell"/>
</dbReference>
<keyword evidence="3 7" id="KW-0812">Transmembrane</keyword>
<keyword evidence="5" id="KW-0998">Cell outer membrane</keyword>
<dbReference type="EMBL" id="CAJFCI010000025">
    <property type="protein sequence ID" value="CAD5106716.1"/>
    <property type="molecule type" value="Genomic_DNA"/>
</dbReference>
<evidence type="ECO:0000256" key="4">
    <source>
        <dbReference type="ARBA" id="ARBA00023139"/>
    </source>
</evidence>
<feature type="signal peptide" evidence="7">
    <location>
        <begin position="1"/>
        <end position="24"/>
    </location>
</feature>
<comment type="subcellular location">
    <subcellularLocation>
        <location evidence="7">Cell outer membrane</location>
        <topology evidence="7">Lipid-anchor</topology>
    </subcellularLocation>
</comment>
<evidence type="ECO:0000256" key="7">
    <source>
        <dbReference type="RuleBase" id="RU362097"/>
    </source>
</evidence>
<dbReference type="PROSITE" id="PS51257">
    <property type="entry name" value="PROKAR_LIPOPROTEIN"/>
    <property type="match status" value="1"/>
</dbReference>
<keyword evidence="10" id="KW-1185">Reference proteome</keyword>
<evidence type="ECO:0000256" key="2">
    <source>
        <dbReference type="ARBA" id="ARBA00022452"/>
    </source>
</evidence>
<reference evidence="9 10" key="1">
    <citation type="submission" date="2020-08" db="EMBL/GenBank/DDBJ databases">
        <authorList>
            <person name="Criscuolo A."/>
        </authorList>
    </citation>
    <scope>NUCLEOTIDE SEQUENCE [LARGE SCALE GENOMIC DNA]</scope>
    <source>
        <strain evidence="9">CIP111764</strain>
    </source>
</reference>
<dbReference type="PANTHER" id="PTHR30203:SF33">
    <property type="entry name" value="BLR4455 PROTEIN"/>
    <property type="match status" value="1"/>
</dbReference>
<dbReference type="PANTHER" id="PTHR30203">
    <property type="entry name" value="OUTER MEMBRANE CATION EFFLUX PROTEIN"/>
    <property type="match status" value="1"/>
</dbReference>
<accession>A0A7U7I8H7</accession>
<proteinExistence type="inferred from homology"/>
<dbReference type="InterPro" id="IPR010131">
    <property type="entry name" value="MdtP/NodT-like"/>
</dbReference>
<keyword evidence="6 7" id="KW-0449">Lipoprotein</keyword>
<comment type="similarity">
    <text evidence="1 7">Belongs to the outer membrane factor (OMF) (TC 1.B.17) family.</text>
</comment>
<feature type="chain" id="PRO_5031592255" evidence="7">
    <location>
        <begin position="25"/>
        <end position="471"/>
    </location>
</feature>
<dbReference type="RefSeq" id="WP_328821778.1">
    <property type="nucleotide sequence ID" value="NZ_CAJFCI010000025.1"/>
</dbReference>
<dbReference type="SUPFAM" id="SSF56954">
    <property type="entry name" value="Outer membrane efflux proteins (OEP)"/>
    <property type="match status" value="1"/>
</dbReference>
<dbReference type="NCBIfam" id="TIGR01845">
    <property type="entry name" value="outer_NodT"/>
    <property type="match status" value="1"/>
</dbReference>
<dbReference type="AlphaFoldDB" id="A0A7U7I8H7"/>
<dbReference type="Pfam" id="PF02321">
    <property type="entry name" value="OEP"/>
    <property type="match status" value="2"/>
</dbReference>
<evidence type="ECO:0000313" key="9">
    <source>
        <dbReference type="EMBL" id="CAD5106716.1"/>
    </source>
</evidence>
<keyword evidence="2 7" id="KW-1134">Transmembrane beta strand</keyword>
<dbReference type="GO" id="GO:0015562">
    <property type="term" value="F:efflux transmembrane transporter activity"/>
    <property type="evidence" value="ECO:0007669"/>
    <property type="project" value="InterPro"/>
</dbReference>
<gene>
    <name evidence="9" type="primary">cusC_1</name>
    <name evidence="9" type="ORF">PSEWESI4_00983</name>
</gene>
<organism evidence="9 10">
    <name type="scientific">Zestomonas carbonaria</name>
    <dbReference type="NCBI Taxonomy" id="2762745"/>
    <lineage>
        <taxon>Bacteria</taxon>
        <taxon>Pseudomonadati</taxon>
        <taxon>Pseudomonadota</taxon>
        <taxon>Gammaproteobacteria</taxon>
        <taxon>Pseudomonadales</taxon>
        <taxon>Pseudomonadaceae</taxon>
        <taxon>Zestomonas</taxon>
    </lineage>
</organism>
<evidence type="ECO:0000256" key="1">
    <source>
        <dbReference type="ARBA" id="ARBA00007613"/>
    </source>
</evidence>
<keyword evidence="7" id="KW-0472">Membrane</keyword>
<dbReference type="Proteomes" id="UP000583387">
    <property type="component" value="Unassembled WGS sequence"/>
</dbReference>
<feature type="coiled-coil region" evidence="8">
    <location>
        <begin position="386"/>
        <end position="437"/>
    </location>
</feature>
<sequence length="471" mass="50021">MAMKPALPLLLLLALAACSRHQPAPDELPETPAQWRHANALPAQEIDSTWWRAFGSDELDRLVAQSFAQSPDLAAAVARVRQAEASARLAGAPLLPRLDGNLGASRAGRLGGDADTAGNRYEGGLAASYEVDLWGRLRAGRDSAELALRASRFDRDALHVTLGAGVANTWLQTVGLGERRRIAELNLANAERVLATVEARWRAGAAIALELAQQRGVVATQRRLLADLGQQLEDSRTALALLLGASVTELRMHAADLDALRVPSLGAGLPSELLGRRPDLARAEANLAAADADVEAARAALLPRLDLTARAGGGSGSLSRVFADPVYSLAAALAAPIFDGGRLAADRDIAIARREELLADYRGAIVTAFADVETALNALAGSAAKLAAQREALAQAELAFRLAESRYRAGAETLLTLLDAQRTLYAAQDEAAQLQLERLQASVGLYRALGGGWRAEQWLGRQEVEELPVRQ</sequence>
<evidence type="ECO:0000256" key="6">
    <source>
        <dbReference type="ARBA" id="ARBA00023288"/>
    </source>
</evidence>
<keyword evidence="8" id="KW-0175">Coiled coil</keyword>
<dbReference type="Gene3D" id="2.20.200.10">
    <property type="entry name" value="Outer membrane efflux proteins (OEP)"/>
    <property type="match status" value="1"/>
</dbReference>
<evidence type="ECO:0000256" key="3">
    <source>
        <dbReference type="ARBA" id="ARBA00022692"/>
    </source>
</evidence>
<keyword evidence="7" id="KW-0732">Signal</keyword>
<dbReference type="Gene3D" id="1.20.1600.10">
    <property type="entry name" value="Outer membrane efflux proteins (OEP)"/>
    <property type="match status" value="1"/>
</dbReference>
<comment type="caution">
    <text evidence="9">The sequence shown here is derived from an EMBL/GenBank/DDBJ whole genome shotgun (WGS) entry which is preliminary data.</text>
</comment>
<dbReference type="InterPro" id="IPR003423">
    <property type="entry name" value="OMP_efflux"/>
</dbReference>
<evidence type="ECO:0000256" key="5">
    <source>
        <dbReference type="ARBA" id="ARBA00023237"/>
    </source>
</evidence>
<keyword evidence="4 7" id="KW-0564">Palmitate</keyword>